<evidence type="ECO:0000256" key="1">
    <source>
        <dbReference type="ARBA" id="ARBA00022598"/>
    </source>
</evidence>
<dbReference type="Pfam" id="PF04679">
    <property type="entry name" value="DNA_ligase_A_C"/>
    <property type="match status" value="1"/>
</dbReference>
<dbReference type="InterPro" id="IPR036599">
    <property type="entry name" value="DNA_ligase_N_sf"/>
</dbReference>
<dbReference type="PROSITE" id="PS00697">
    <property type="entry name" value="DNA_LIGASE_A1"/>
    <property type="match status" value="1"/>
</dbReference>
<dbReference type="GO" id="GO:0003910">
    <property type="term" value="F:DNA ligase (ATP) activity"/>
    <property type="evidence" value="ECO:0007669"/>
    <property type="project" value="UniProtKB-EC"/>
</dbReference>
<keyword evidence="4" id="KW-0479">Metal-binding</keyword>
<dbReference type="GO" id="GO:0046872">
    <property type="term" value="F:metal ion binding"/>
    <property type="evidence" value="ECO:0007669"/>
    <property type="project" value="UniProtKB-KW"/>
</dbReference>
<keyword evidence="3" id="KW-0235">DNA replication</keyword>
<keyword evidence="10 13" id="KW-0234">DNA repair</keyword>
<keyword evidence="5 13" id="KW-0547">Nucleotide-binding</keyword>
<feature type="domain" description="ATP-dependent DNA ligase family profile" evidence="15">
    <location>
        <begin position="301"/>
        <end position="412"/>
    </location>
</feature>
<dbReference type="NCBIfam" id="TIGR00574">
    <property type="entry name" value="dnl1"/>
    <property type="match status" value="1"/>
</dbReference>
<dbReference type="InterPro" id="IPR016059">
    <property type="entry name" value="DNA_ligase_ATP-dep_CS"/>
</dbReference>
<evidence type="ECO:0000256" key="14">
    <source>
        <dbReference type="RuleBase" id="RU004196"/>
    </source>
</evidence>
<keyword evidence="8" id="KW-0460">Magnesium</keyword>
<dbReference type="SUPFAM" id="SSF56091">
    <property type="entry name" value="DNA ligase/mRNA capping enzyme, catalytic domain"/>
    <property type="match status" value="1"/>
</dbReference>
<dbReference type="GO" id="GO:0006310">
    <property type="term" value="P:DNA recombination"/>
    <property type="evidence" value="ECO:0007669"/>
    <property type="project" value="UniProtKB-KW"/>
</dbReference>
<evidence type="ECO:0000256" key="12">
    <source>
        <dbReference type="ARBA" id="ARBA00034003"/>
    </source>
</evidence>
<dbReference type="EC" id="6.5.1.1" evidence="13"/>
<dbReference type="SUPFAM" id="SSF117018">
    <property type="entry name" value="ATP-dependent DNA ligase DNA-binding domain"/>
    <property type="match status" value="1"/>
</dbReference>
<dbReference type="Gene3D" id="3.30.470.30">
    <property type="entry name" value="DNA ligase/mRNA capping enzyme"/>
    <property type="match status" value="1"/>
</dbReference>
<keyword evidence="6 13" id="KW-0227">DNA damage</keyword>
<dbReference type="AlphaFoldDB" id="A0A512SZJ6"/>
<comment type="caution">
    <text evidence="16">The sequence shown here is derived from an EMBL/GenBank/DDBJ whole genome shotgun (WGS) entry which is preliminary data.</text>
</comment>
<dbReference type="InterPro" id="IPR000977">
    <property type="entry name" value="DNA_ligase_ATP-dep"/>
</dbReference>
<dbReference type="InterPro" id="IPR012310">
    <property type="entry name" value="DNA_ligase_ATP-dep_cent"/>
</dbReference>
<dbReference type="GO" id="GO:0006281">
    <property type="term" value="P:DNA repair"/>
    <property type="evidence" value="ECO:0007669"/>
    <property type="project" value="UniProtKB-KW"/>
</dbReference>
<dbReference type="GO" id="GO:0006260">
    <property type="term" value="P:DNA replication"/>
    <property type="evidence" value="ECO:0007669"/>
    <property type="project" value="UniProtKB-KW"/>
</dbReference>
<dbReference type="InterPro" id="IPR012309">
    <property type="entry name" value="DNA_ligase_ATP-dep_C"/>
</dbReference>
<evidence type="ECO:0000313" key="16">
    <source>
        <dbReference type="EMBL" id="GEQ13382.1"/>
    </source>
</evidence>
<evidence type="ECO:0000256" key="4">
    <source>
        <dbReference type="ARBA" id="ARBA00022723"/>
    </source>
</evidence>
<dbReference type="SUPFAM" id="SSF50249">
    <property type="entry name" value="Nucleic acid-binding proteins"/>
    <property type="match status" value="1"/>
</dbReference>
<evidence type="ECO:0000256" key="2">
    <source>
        <dbReference type="ARBA" id="ARBA00022618"/>
    </source>
</evidence>
<dbReference type="PANTHER" id="PTHR45674">
    <property type="entry name" value="DNA LIGASE 1/3 FAMILY MEMBER"/>
    <property type="match status" value="1"/>
</dbReference>
<dbReference type="EMBL" id="BKBA01000004">
    <property type="protein sequence ID" value="GEQ13382.1"/>
    <property type="molecule type" value="Genomic_DNA"/>
</dbReference>
<keyword evidence="11" id="KW-0131">Cell cycle</keyword>
<evidence type="ECO:0000256" key="13">
    <source>
        <dbReference type="RuleBase" id="RU000617"/>
    </source>
</evidence>
<dbReference type="OrthoDB" id="3733803at2"/>
<proteinExistence type="inferred from homology"/>
<dbReference type="Pfam" id="PF01068">
    <property type="entry name" value="DNA_ligase_A_M"/>
    <property type="match status" value="1"/>
</dbReference>
<keyword evidence="2" id="KW-0132">Cell division</keyword>
<evidence type="ECO:0000256" key="10">
    <source>
        <dbReference type="ARBA" id="ARBA00023204"/>
    </source>
</evidence>
<dbReference type="Proteomes" id="UP000321793">
    <property type="component" value="Unassembled WGS sequence"/>
</dbReference>
<keyword evidence="9 13" id="KW-0233">DNA recombination</keyword>
<evidence type="ECO:0000256" key="9">
    <source>
        <dbReference type="ARBA" id="ARBA00023172"/>
    </source>
</evidence>
<organism evidence="16 17">
    <name type="scientific">Knoellia locipacati</name>
    <dbReference type="NCBI Taxonomy" id="882824"/>
    <lineage>
        <taxon>Bacteria</taxon>
        <taxon>Bacillati</taxon>
        <taxon>Actinomycetota</taxon>
        <taxon>Actinomycetes</taxon>
        <taxon>Micrococcales</taxon>
        <taxon>Intrasporangiaceae</taxon>
        <taxon>Knoellia</taxon>
    </lineage>
</organism>
<dbReference type="InterPro" id="IPR050191">
    <property type="entry name" value="ATP-dep_DNA_ligase"/>
</dbReference>
<dbReference type="Pfam" id="PF04675">
    <property type="entry name" value="DNA_ligase_A_N"/>
    <property type="match status" value="1"/>
</dbReference>
<protein>
    <recommendedName>
        <fullName evidence="13">DNA ligase</fullName>
        <ecNumber evidence="13">6.5.1.1</ecNumber>
    </recommendedName>
</protein>
<dbReference type="PANTHER" id="PTHR45674:SF13">
    <property type="entry name" value="DNA LIGASE-RELATED"/>
    <property type="match status" value="1"/>
</dbReference>
<dbReference type="GO" id="GO:0071897">
    <property type="term" value="P:DNA biosynthetic process"/>
    <property type="evidence" value="ECO:0007669"/>
    <property type="project" value="InterPro"/>
</dbReference>
<keyword evidence="17" id="KW-1185">Reference proteome</keyword>
<dbReference type="GO" id="GO:0005524">
    <property type="term" value="F:ATP binding"/>
    <property type="evidence" value="ECO:0007669"/>
    <property type="project" value="UniProtKB-KW"/>
</dbReference>
<evidence type="ECO:0000256" key="6">
    <source>
        <dbReference type="ARBA" id="ARBA00022763"/>
    </source>
</evidence>
<keyword evidence="7 13" id="KW-0067">ATP-binding</keyword>
<dbReference type="Gene3D" id="2.40.50.140">
    <property type="entry name" value="Nucleic acid-binding proteins"/>
    <property type="match status" value="1"/>
</dbReference>
<dbReference type="InterPro" id="IPR012308">
    <property type="entry name" value="DNA_ligase_ATP-dep_N"/>
</dbReference>
<dbReference type="GO" id="GO:0051301">
    <property type="term" value="P:cell division"/>
    <property type="evidence" value="ECO:0007669"/>
    <property type="project" value="UniProtKB-KW"/>
</dbReference>
<accession>A0A512SZJ6</accession>
<keyword evidence="1 13" id="KW-0436">Ligase</keyword>
<comment type="similarity">
    <text evidence="14">Belongs to the ATP-dependent DNA ligase family.</text>
</comment>
<dbReference type="NCBIfam" id="NF002868">
    <property type="entry name" value="PRK03180.1"/>
    <property type="match status" value="1"/>
</dbReference>
<evidence type="ECO:0000313" key="17">
    <source>
        <dbReference type="Proteomes" id="UP000321793"/>
    </source>
</evidence>
<evidence type="ECO:0000256" key="5">
    <source>
        <dbReference type="ARBA" id="ARBA00022741"/>
    </source>
</evidence>
<gene>
    <name evidence="16" type="primary">lig_2</name>
    <name evidence="16" type="ORF">KLO01_14290</name>
</gene>
<dbReference type="InterPro" id="IPR012340">
    <property type="entry name" value="NA-bd_OB-fold"/>
</dbReference>
<sequence length="515" mass="54681">MPLARLVETAEALAATRSRTAKTELLAGLLRDLGPDEAEAAVGLLLGRLRQGSIGLGYRTVGAARTAAEPAAEPSLSVSDVDAVLDTIAGLGGSGSAGARNDELVVLFSRATAAEQDHLVRAMTGEMRTGALEGVLTDGLARAVGLPLADVRRAVMLSGSLAGTVRAALADPSTVAGIGLAVLTPVQPMLASTAADVGAALEVTGEASVEHKLDGARIQVHRSGSDVRIHTRSLADITSRVPEIVEVALSLPVESVILDGETLMLDDDGSPRPFQDTMSRFGTDESGAEQEQARVLAPRFFDVLHLDGEDLIDRPLRERLEALERIAPAYRIEGEVTTDPAVADRISREALAAGHEGVMVKGIDSTYAAGRRGKHWVKVKPVHTYDLVVLGVERGSGRRQGWLSNLHLGARDPEGEFGPEGGFVMVGKTFKGLTDELLRWQTETFPELGTDDNGWALMMRPEVVVEIAIDGVQRSSRYPGGVALRFARVKRYRVGDDAKPAGEADTIQSLRALLR</sequence>
<comment type="catalytic activity">
    <reaction evidence="12 13">
        <text>ATP + (deoxyribonucleotide)n-3'-hydroxyl + 5'-phospho-(deoxyribonucleotide)m = (deoxyribonucleotide)n+m + AMP + diphosphate.</text>
        <dbReference type="EC" id="6.5.1.1"/>
    </reaction>
</comment>
<evidence type="ECO:0000259" key="15">
    <source>
        <dbReference type="PROSITE" id="PS50160"/>
    </source>
</evidence>
<dbReference type="GO" id="GO:0003677">
    <property type="term" value="F:DNA binding"/>
    <property type="evidence" value="ECO:0007669"/>
    <property type="project" value="InterPro"/>
</dbReference>
<dbReference type="RefSeq" id="WP_147063576.1">
    <property type="nucleotide sequence ID" value="NZ_BAABDN010000001.1"/>
</dbReference>
<dbReference type="CDD" id="cd07901">
    <property type="entry name" value="Adenylation_DNA_ligase_Arch_LigB"/>
    <property type="match status" value="1"/>
</dbReference>
<reference evidence="16 17" key="1">
    <citation type="submission" date="2019-07" db="EMBL/GenBank/DDBJ databases">
        <title>Whole genome shotgun sequence of Knoellia locipacati NBRC 109775.</title>
        <authorList>
            <person name="Hosoyama A."/>
            <person name="Uohara A."/>
            <person name="Ohji S."/>
            <person name="Ichikawa N."/>
        </authorList>
    </citation>
    <scope>NUCLEOTIDE SEQUENCE [LARGE SCALE GENOMIC DNA]</scope>
    <source>
        <strain evidence="16 17">NBRC 109775</strain>
    </source>
</reference>
<dbReference type="PROSITE" id="PS50160">
    <property type="entry name" value="DNA_LIGASE_A3"/>
    <property type="match status" value="1"/>
</dbReference>
<dbReference type="Gene3D" id="1.10.3260.10">
    <property type="entry name" value="DNA ligase, ATP-dependent, N-terminal domain"/>
    <property type="match status" value="1"/>
</dbReference>
<evidence type="ECO:0000256" key="3">
    <source>
        <dbReference type="ARBA" id="ARBA00022705"/>
    </source>
</evidence>
<evidence type="ECO:0000256" key="7">
    <source>
        <dbReference type="ARBA" id="ARBA00022840"/>
    </source>
</evidence>
<name>A0A512SZJ6_9MICO</name>
<evidence type="ECO:0000256" key="11">
    <source>
        <dbReference type="ARBA" id="ARBA00023306"/>
    </source>
</evidence>
<evidence type="ECO:0000256" key="8">
    <source>
        <dbReference type="ARBA" id="ARBA00022842"/>
    </source>
</evidence>